<dbReference type="EMBL" id="MLAK01000089">
    <property type="protein sequence ID" value="OHT16636.1"/>
    <property type="molecule type" value="Genomic_DNA"/>
</dbReference>
<dbReference type="Proteomes" id="UP000179807">
    <property type="component" value="Unassembled WGS sequence"/>
</dbReference>
<reference evidence="2" key="1">
    <citation type="submission" date="2016-10" db="EMBL/GenBank/DDBJ databases">
        <authorList>
            <person name="Benchimol M."/>
            <person name="Almeida L.G."/>
            <person name="Vasconcelos A.T."/>
            <person name="Perreira-Neves A."/>
            <person name="Rosa I.A."/>
            <person name="Tasca T."/>
            <person name="Bogo M.R."/>
            <person name="de Souza W."/>
        </authorList>
    </citation>
    <scope>NUCLEOTIDE SEQUENCE [LARGE SCALE GENOMIC DNA]</scope>
    <source>
        <strain evidence="2">K</strain>
    </source>
</reference>
<dbReference type="Pfam" id="PF02138">
    <property type="entry name" value="Beach"/>
    <property type="match status" value="1"/>
</dbReference>
<organism evidence="2 3">
    <name type="scientific">Tritrichomonas foetus</name>
    <dbReference type="NCBI Taxonomy" id="1144522"/>
    <lineage>
        <taxon>Eukaryota</taxon>
        <taxon>Metamonada</taxon>
        <taxon>Parabasalia</taxon>
        <taxon>Tritrichomonadida</taxon>
        <taxon>Tritrichomonadidae</taxon>
        <taxon>Tritrichomonas</taxon>
    </lineage>
</organism>
<dbReference type="OrthoDB" id="29306at2759"/>
<dbReference type="PANTHER" id="PTHR13743:SF161">
    <property type="entry name" value="BEIGE_BEACH DOMAIN CONTAINING PROTEIN"/>
    <property type="match status" value="1"/>
</dbReference>
<feature type="domain" description="BEACH" evidence="1">
    <location>
        <begin position="1"/>
        <end position="209"/>
    </location>
</feature>
<gene>
    <name evidence="2" type="ORF">TRFO_13061</name>
</gene>
<protein>
    <recommendedName>
        <fullName evidence="1">BEACH domain-containing protein</fullName>
    </recommendedName>
</protein>
<dbReference type="GeneID" id="94831713"/>
<dbReference type="PANTHER" id="PTHR13743">
    <property type="entry name" value="BEIGE/BEACH-RELATED"/>
    <property type="match status" value="1"/>
</dbReference>
<evidence type="ECO:0000259" key="1">
    <source>
        <dbReference type="PROSITE" id="PS50197"/>
    </source>
</evidence>
<evidence type="ECO:0000313" key="3">
    <source>
        <dbReference type="Proteomes" id="UP000179807"/>
    </source>
</evidence>
<dbReference type="PROSITE" id="PS50197">
    <property type="entry name" value="BEACH"/>
    <property type="match status" value="1"/>
</dbReference>
<dbReference type="AlphaFoldDB" id="A0A1J4L3T6"/>
<dbReference type="Gene3D" id="1.10.1540.10">
    <property type="entry name" value="BEACH domain"/>
    <property type="match status" value="1"/>
</dbReference>
<keyword evidence="3" id="KW-1185">Reference proteome</keyword>
<dbReference type="InterPro" id="IPR036372">
    <property type="entry name" value="BEACH_dom_sf"/>
</dbReference>
<sequence>MMLGCFMIHPIPLQHKPSSYSIIHSKFDENMASCDEYEMFLNAPSNPTIVAHWLIRMEPFTAVNGRFGFSSRLLKSLEQAIEQMQINTSCWELTPALFSQPEVFLNINQISGIGSDDVMMPKWCKNTFELVYKLQKALESEIVSEMIHKWIDLMFGKRQSGDKTIERCNMVLSMLLPNVWMNENENEDDRKLLIESQKSTLIDDINRLY</sequence>
<evidence type="ECO:0000313" key="2">
    <source>
        <dbReference type="EMBL" id="OHT16636.1"/>
    </source>
</evidence>
<dbReference type="SUPFAM" id="SSF81837">
    <property type="entry name" value="BEACH domain"/>
    <property type="match status" value="1"/>
</dbReference>
<dbReference type="RefSeq" id="XP_068369772.1">
    <property type="nucleotide sequence ID" value="XM_068497009.1"/>
</dbReference>
<dbReference type="VEuPathDB" id="TrichDB:TRFO_13061"/>
<dbReference type="InterPro" id="IPR050865">
    <property type="entry name" value="BEACH_Domain"/>
</dbReference>
<comment type="caution">
    <text evidence="2">The sequence shown here is derived from an EMBL/GenBank/DDBJ whole genome shotgun (WGS) entry which is preliminary data.</text>
</comment>
<proteinExistence type="predicted"/>
<name>A0A1J4L3T6_9EUKA</name>
<dbReference type="InterPro" id="IPR000409">
    <property type="entry name" value="BEACH_dom"/>
</dbReference>
<dbReference type="SMART" id="SM01026">
    <property type="entry name" value="Beach"/>
    <property type="match status" value="1"/>
</dbReference>
<accession>A0A1J4L3T6</accession>